<dbReference type="Proteomes" id="UP000515811">
    <property type="component" value="Chromosome"/>
</dbReference>
<dbReference type="AlphaFoldDB" id="A0A7G9RRY0"/>
<reference evidence="2 3" key="1">
    <citation type="submission" date="2020-08" db="EMBL/GenBank/DDBJ databases">
        <title>Genome sequence of Diaphorobacter ruginosibacter DSM 27467T.</title>
        <authorList>
            <person name="Hyun D.-W."/>
            <person name="Bae J.-W."/>
        </authorList>
    </citation>
    <scope>NUCLEOTIDE SEQUENCE [LARGE SCALE GENOMIC DNA]</scope>
    <source>
        <strain evidence="2 3">DSM 27467</strain>
    </source>
</reference>
<keyword evidence="1" id="KW-0472">Membrane</keyword>
<evidence type="ECO:0000256" key="1">
    <source>
        <dbReference type="SAM" id="Phobius"/>
    </source>
</evidence>
<organism evidence="2 3">
    <name type="scientific">Diaphorobacter ruginosibacter</name>
    <dbReference type="NCBI Taxonomy" id="1715720"/>
    <lineage>
        <taxon>Bacteria</taxon>
        <taxon>Pseudomonadati</taxon>
        <taxon>Pseudomonadota</taxon>
        <taxon>Betaproteobacteria</taxon>
        <taxon>Burkholderiales</taxon>
        <taxon>Comamonadaceae</taxon>
        <taxon>Diaphorobacter</taxon>
    </lineage>
</organism>
<feature type="transmembrane region" description="Helical" evidence="1">
    <location>
        <begin position="144"/>
        <end position="161"/>
    </location>
</feature>
<name>A0A7G9RRY0_9BURK</name>
<dbReference type="EMBL" id="CP060714">
    <property type="protein sequence ID" value="QNN58355.1"/>
    <property type="molecule type" value="Genomic_DNA"/>
</dbReference>
<accession>A0A7G9RRY0</accession>
<protein>
    <submittedName>
        <fullName evidence="2">Uncharacterized protein</fullName>
    </submittedName>
</protein>
<evidence type="ECO:0000313" key="3">
    <source>
        <dbReference type="Proteomes" id="UP000515811"/>
    </source>
</evidence>
<keyword evidence="1" id="KW-0812">Transmembrane</keyword>
<dbReference type="KEGG" id="drg:H9K76_05800"/>
<proteinExistence type="predicted"/>
<dbReference type="RefSeq" id="WP_187598672.1">
    <property type="nucleotide sequence ID" value="NZ_CP060714.1"/>
</dbReference>
<evidence type="ECO:0000313" key="2">
    <source>
        <dbReference type="EMBL" id="QNN58355.1"/>
    </source>
</evidence>
<gene>
    <name evidence="2" type="ORF">H9K76_05800</name>
</gene>
<keyword evidence="1" id="KW-1133">Transmembrane helix</keyword>
<keyword evidence="3" id="KW-1185">Reference proteome</keyword>
<sequence>MREIFGNAPAHPADTPPDGDFARYVEALVERQARALAGGQQIAQVSQQLQMPQQPGRPVQSAQGRALPLPAKESKGVKAAKEAAQGAVLPSWHDTRQATKTAERWDVPPLPGAGPTLTRLLISIAVAAAIGLFSVLNIRWGPALATLLLLFAAAQGIRRILGGLKGRK</sequence>